<dbReference type="SUPFAM" id="SSF57850">
    <property type="entry name" value="RING/U-box"/>
    <property type="match status" value="1"/>
</dbReference>
<keyword evidence="5 14" id="KW-0812">Transmembrane</keyword>
<dbReference type="SMART" id="SM00184">
    <property type="entry name" value="RING"/>
    <property type="match status" value="1"/>
</dbReference>
<comment type="subcellular location">
    <subcellularLocation>
        <location evidence="2">Membrane</location>
        <topology evidence="2">Multi-pass membrane protein</topology>
    </subcellularLocation>
</comment>
<keyword evidence="4" id="KW-0808">Transferase</keyword>
<sequence>MTHGVDVSYEAVEDFSSCFLAIGVFSVLFFCVFLAIVRRLSPDEDDIEAGPSASFASEDEDEFAASEDDRDRDRGEEEEEEEEEDKDDNASTEALYGSSREHSEDELEVLELPLPLVPILPQDFPFPYNRECGICFGEFVPEDPLANIPCQHAFHLACLSDLVRCPLCRR</sequence>
<evidence type="ECO:0000256" key="1">
    <source>
        <dbReference type="ARBA" id="ARBA00000900"/>
    </source>
</evidence>
<keyword evidence="6" id="KW-0479">Metal-binding</keyword>
<gene>
    <name evidence="17" type="primary">LOC109125091</name>
</gene>
<evidence type="ECO:0000256" key="10">
    <source>
        <dbReference type="ARBA" id="ARBA00022989"/>
    </source>
</evidence>
<dbReference type="PANTHER" id="PTHR45977">
    <property type="entry name" value="TARGET OF ERK KINASE MPK-1"/>
    <property type="match status" value="1"/>
</dbReference>
<reference evidence="16" key="1">
    <citation type="journal article" date="2014" name="Nat. Commun.">
        <title>The emerging biofuel crop Camelina sativa retains a highly undifferentiated hexaploid genome structure.</title>
        <authorList>
            <person name="Kagale S."/>
            <person name="Koh C."/>
            <person name="Nixon J."/>
            <person name="Bollina V."/>
            <person name="Clarke W.E."/>
            <person name="Tuteja R."/>
            <person name="Spillane C."/>
            <person name="Robinson S.J."/>
            <person name="Links M.G."/>
            <person name="Clarke C."/>
            <person name="Higgins E.E."/>
            <person name="Huebert T."/>
            <person name="Sharpe A.G."/>
            <person name="Parkin I.A."/>
        </authorList>
    </citation>
    <scope>NUCLEOTIDE SEQUENCE [LARGE SCALE GENOMIC DNA]</scope>
    <source>
        <strain evidence="16">cv. DH55</strain>
    </source>
</reference>
<feature type="compositionally biased region" description="Acidic residues" evidence="13">
    <location>
        <begin position="76"/>
        <end position="87"/>
    </location>
</feature>
<keyword evidence="16" id="KW-1185">Reference proteome</keyword>
<evidence type="ECO:0000256" key="2">
    <source>
        <dbReference type="ARBA" id="ARBA00004141"/>
    </source>
</evidence>
<name>A0ABM1RL91_CAMSA</name>
<keyword evidence="10 14" id="KW-1133">Transmembrane helix</keyword>
<reference evidence="17" key="2">
    <citation type="submission" date="2025-08" db="UniProtKB">
        <authorList>
            <consortium name="RefSeq"/>
        </authorList>
    </citation>
    <scope>IDENTIFICATION</scope>
    <source>
        <tissue evidence="17">Leaf</tissue>
    </source>
</reference>
<protein>
    <recommendedName>
        <fullName evidence="3">RING-type E3 ubiquitin transferase</fullName>
        <ecNumber evidence="3">2.3.2.27</ecNumber>
    </recommendedName>
</protein>
<accession>A0ABM1RL91</accession>
<evidence type="ECO:0000313" key="17">
    <source>
        <dbReference type="RefSeq" id="XP_019099779.1"/>
    </source>
</evidence>
<evidence type="ECO:0000256" key="13">
    <source>
        <dbReference type="SAM" id="MobiDB-lite"/>
    </source>
</evidence>
<organism evidence="16 17">
    <name type="scientific">Camelina sativa</name>
    <name type="common">False flax</name>
    <name type="synonym">Myagrum sativum</name>
    <dbReference type="NCBI Taxonomy" id="90675"/>
    <lineage>
        <taxon>Eukaryota</taxon>
        <taxon>Viridiplantae</taxon>
        <taxon>Streptophyta</taxon>
        <taxon>Embryophyta</taxon>
        <taxon>Tracheophyta</taxon>
        <taxon>Spermatophyta</taxon>
        <taxon>Magnoliopsida</taxon>
        <taxon>eudicotyledons</taxon>
        <taxon>Gunneridae</taxon>
        <taxon>Pentapetalae</taxon>
        <taxon>rosids</taxon>
        <taxon>malvids</taxon>
        <taxon>Brassicales</taxon>
        <taxon>Brassicaceae</taxon>
        <taxon>Camelineae</taxon>
        <taxon>Camelina</taxon>
    </lineage>
</organism>
<comment type="catalytic activity">
    <reaction evidence="1">
        <text>S-ubiquitinyl-[E2 ubiquitin-conjugating enzyme]-L-cysteine + [acceptor protein]-L-lysine = [E2 ubiquitin-conjugating enzyme]-L-cysteine + N(6)-ubiquitinyl-[acceptor protein]-L-lysine.</text>
        <dbReference type="EC" id="2.3.2.27"/>
    </reaction>
</comment>
<dbReference type="GeneID" id="109125091"/>
<evidence type="ECO:0000256" key="6">
    <source>
        <dbReference type="ARBA" id="ARBA00022723"/>
    </source>
</evidence>
<keyword evidence="9" id="KW-0862">Zinc</keyword>
<proteinExistence type="predicted"/>
<evidence type="ECO:0000256" key="7">
    <source>
        <dbReference type="ARBA" id="ARBA00022771"/>
    </source>
</evidence>
<evidence type="ECO:0000313" key="16">
    <source>
        <dbReference type="Proteomes" id="UP000694864"/>
    </source>
</evidence>
<feature type="transmembrane region" description="Helical" evidence="14">
    <location>
        <begin position="19"/>
        <end position="37"/>
    </location>
</feature>
<evidence type="ECO:0000259" key="15">
    <source>
        <dbReference type="PROSITE" id="PS50089"/>
    </source>
</evidence>
<dbReference type="Proteomes" id="UP000694864">
    <property type="component" value="Chromosome 4"/>
</dbReference>
<evidence type="ECO:0000256" key="12">
    <source>
        <dbReference type="PROSITE-ProRule" id="PRU00175"/>
    </source>
</evidence>
<feature type="compositionally biased region" description="Acidic residues" evidence="13">
    <location>
        <begin position="57"/>
        <end position="66"/>
    </location>
</feature>
<keyword evidence="11 14" id="KW-0472">Membrane</keyword>
<dbReference type="InterPro" id="IPR001841">
    <property type="entry name" value="Znf_RING"/>
</dbReference>
<dbReference type="InterPro" id="IPR013083">
    <property type="entry name" value="Znf_RING/FYVE/PHD"/>
</dbReference>
<dbReference type="RefSeq" id="XP_019099779.1">
    <property type="nucleotide sequence ID" value="XM_019244234.1"/>
</dbReference>
<evidence type="ECO:0000256" key="4">
    <source>
        <dbReference type="ARBA" id="ARBA00022679"/>
    </source>
</evidence>
<feature type="domain" description="RING-type" evidence="15">
    <location>
        <begin position="132"/>
        <end position="169"/>
    </location>
</feature>
<evidence type="ECO:0000256" key="14">
    <source>
        <dbReference type="SAM" id="Phobius"/>
    </source>
</evidence>
<evidence type="ECO:0000256" key="11">
    <source>
        <dbReference type="ARBA" id="ARBA00023136"/>
    </source>
</evidence>
<dbReference type="PROSITE" id="PS50089">
    <property type="entry name" value="ZF_RING_2"/>
    <property type="match status" value="1"/>
</dbReference>
<feature type="region of interest" description="Disordered" evidence="13">
    <location>
        <begin position="44"/>
        <end position="103"/>
    </location>
</feature>
<evidence type="ECO:0000256" key="3">
    <source>
        <dbReference type="ARBA" id="ARBA00012483"/>
    </source>
</evidence>
<keyword evidence="7 12" id="KW-0863">Zinc-finger</keyword>
<dbReference type="Gene3D" id="3.30.40.10">
    <property type="entry name" value="Zinc/RING finger domain, C3HC4 (zinc finger)"/>
    <property type="match status" value="1"/>
</dbReference>
<evidence type="ECO:0000256" key="5">
    <source>
        <dbReference type="ARBA" id="ARBA00022692"/>
    </source>
</evidence>
<evidence type="ECO:0000256" key="9">
    <source>
        <dbReference type="ARBA" id="ARBA00022833"/>
    </source>
</evidence>
<dbReference type="PANTHER" id="PTHR45977:SF4">
    <property type="entry name" value="RING-TYPE DOMAIN-CONTAINING PROTEIN"/>
    <property type="match status" value="1"/>
</dbReference>
<keyword evidence="8" id="KW-0833">Ubl conjugation pathway</keyword>
<evidence type="ECO:0000256" key="8">
    <source>
        <dbReference type="ARBA" id="ARBA00022786"/>
    </source>
</evidence>
<dbReference type="Pfam" id="PF17123">
    <property type="entry name" value="zf-RING_11"/>
    <property type="match status" value="1"/>
</dbReference>
<dbReference type="EC" id="2.3.2.27" evidence="3"/>